<keyword evidence="1" id="KW-0443">Lipid metabolism</keyword>
<dbReference type="InterPro" id="IPR002641">
    <property type="entry name" value="PNPLA_dom"/>
</dbReference>
<feature type="non-terminal residue" evidence="3">
    <location>
        <position position="76"/>
    </location>
</feature>
<dbReference type="Pfam" id="PF01734">
    <property type="entry name" value="Patatin"/>
    <property type="match status" value="1"/>
</dbReference>
<dbReference type="PROSITE" id="PS51635">
    <property type="entry name" value="PNPLA"/>
    <property type="match status" value="1"/>
</dbReference>
<evidence type="ECO:0000259" key="2">
    <source>
        <dbReference type="PROSITE" id="PS51635"/>
    </source>
</evidence>
<dbReference type="Gene3D" id="3.40.1090.10">
    <property type="entry name" value="Cytosolic phospholipase A2 catalytic domain"/>
    <property type="match status" value="1"/>
</dbReference>
<evidence type="ECO:0000256" key="1">
    <source>
        <dbReference type="ARBA" id="ARBA00023098"/>
    </source>
</evidence>
<dbReference type="EMBL" id="UINC01196959">
    <property type="protein sequence ID" value="SVE14205.1"/>
    <property type="molecule type" value="Genomic_DNA"/>
</dbReference>
<organism evidence="3">
    <name type="scientific">marine metagenome</name>
    <dbReference type="NCBI Taxonomy" id="408172"/>
    <lineage>
        <taxon>unclassified sequences</taxon>
        <taxon>metagenomes</taxon>
        <taxon>ecological metagenomes</taxon>
    </lineage>
</organism>
<name>A0A383B445_9ZZZZ</name>
<reference evidence="3" key="1">
    <citation type="submission" date="2018-05" db="EMBL/GenBank/DDBJ databases">
        <authorList>
            <person name="Lanie J.A."/>
            <person name="Ng W.-L."/>
            <person name="Kazmierczak K.M."/>
            <person name="Andrzejewski T.M."/>
            <person name="Davidsen T.M."/>
            <person name="Wayne K.J."/>
            <person name="Tettelin H."/>
            <person name="Glass J.I."/>
            <person name="Rusch D."/>
            <person name="Podicherti R."/>
            <person name="Tsui H.-C.T."/>
            <person name="Winkler M.E."/>
        </authorList>
    </citation>
    <scope>NUCLEOTIDE SEQUENCE</scope>
</reference>
<feature type="domain" description="PNPLA" evidence="2">
    <location>
        <begin position="7"/>
        <end position="76"/>
    </location>
</feature>
<protein>
    <recommendedName>
        <fullName evidence="2">PNPLA domain-containing protein</fullName>
    </recommendedName>
</protein>
<evidence type="ECO:0000313" key="3">
    <source>
        <dbReference type="EMBL" id="SVE14205.1"/>
    </source>
</evidence>
<accession>A0A383B445</accession>
<proteinExistence type="predicted"/>
<dbReference type="InterPro" id="IPR052580">
    <property type="entry name" value="Lipid_Hydrolase"/>
</dbReference>
<gene>
    <name evidence="3" type="ORF">METZ01_LOCUS467059</name>
</gene>
<dbReference type="SUPFAM" id="SSF52151">
    <property type="entry name" value="FabD/lysophospholipase-like"/>
    <property type="match status" value="1"/>
</dbReference>
<sequence length="76" mass="8178">MEKIKTIFFSGGGTRGIAFTGAIKALQEHNMLNNYETIIGTSIGSMVACGLSLGVSFNIMNKVWLDFDASKCSNIN</sequence>
<dbReference type="PANTHER" id="PTHR46394:SF1">
    <property type="entry name" value="PNPLA DOMAIN-CONTAINING PROTEIN"/>
    <property type="match status" value="1"/>
</dbReference>
<dbReference type="AlphaFoldDB" id="A0A383B445"/>
<dbReference type="PANTHER" id="PTHR46394">
    <property type="entry name" value="ANNEXIN"/>
    <property type="match status" value="1"/>
</dbReference>
<dbReference type="GO" id="GO:0006629">
    <property type="term" value="P:lipid metabolic process"/>
    <property type="evidence" value="ECO:0007669"/>
    <property type="project" value="UniProtKB-KW"/>
</dbReference>
<dbReference type="InterPro" id="IPR016035">
    <property type="entry name" value="Acyl_Trfase/lysoPLipase"/>
</dbReference>